<dbReference type="AlphaFoldDB" id="S5MG16"/>
<keyword evidence="7" id="KW-1185">Reference proteome</keyword>
<evidence type="ECO:0000259" key="5">
    <source>
        <dbReference type="PROSITE" id="PS50893"/>
    </source>
</evidence>
<dbReference type="GO" id="GO:0016887">
    <property type="term" value="F:ATP hydrolysis activity"/>
    <property type="evidence" value="ECO:0007669"/>
    <property type="project" value="InterPro"/>
</dbReference>
<dbReference type="PANTHER" id="PTHR42711:SF5">
    <property type="entry name" value="ABC TRANSPORTER ATP-BINDING PROTEIN NATA"/>
    <property type="match status" value="1"/>
</dbReference>
<evidence type="ECO:0000256" key="3">
    <source>
        <dbReference type="ARBA" id="ARBA00022741"/>
    </source>
</evidence>
<keyword evidence="3" id="KW-0547">Nucleotide-binding</keyword>
<gene>
    <name evidence="6" type="ORF">STAIW_v1c01240</name>
</gene>
<feature type="domain" description="ABC transporter" evidence="5">
    <location>
        <begin position="2"/>
        <end position="229"/>
    </location>
</feature>
<comment type="similarity">
    <text evidence="1">Belongs to the ABC transporter superfamily.</text>
</comment>
<sequence>MIELKKITRDLGGFVLNQVSFKIKKGSVVAFVGDNGAGKTTTIKALFGELRLEQGKILIEGESLFENENLKRIAFFPDSNNVPLNMKLKDYVSYLCAVNGMSKQEAKAKSEAVFKMLGLEKYINKKMKSLSAGWKKRAIMASVLVRSPEYIVFDEPTANVDVEAKLSFMNILHELSRIGVTILITSHILEELQEVANYLVLIRDGEIVYEDDFDNKKQKIADVYSKVMAEKINNIKILKELYKNSALEKEE</sequence>
<dbReference type="SUPFAM" id="SSF52540">
    <property type="entry name" value="P-loop containing nucleoside triphosphate hydrolases"/>
    <property type="match status" value="1"/>
</dbReference>
<name>S5MG16_9MOLU</name>
<dbReference type="SMART" id="SM00382">
    <property type="entry name" value="AAA"/>
    <property type="match status" value="1"/>
</dbReference>
<dbReference type="Proteomes" id="UP000014984">
    <property type="component" value="Chromosome"/>
</dbReference>
<accession>S5MG16</accession>
<dbReference type="PROSITE" id="PS50893">
    <property type="entry name" value="ABC_TRANSPORTER_2"/>
    <property type="match status" value="1"/>
</dbReference>
<dbReference type="InterPro" id="IPR050763">
    <property type="entry name" value="ABC_transporter_ATP-binding"/>
</dbReference>
<protein>
    <submittedName>
        <fullName evidence="6">ABC transporter ATP-binding protein</fullName>
    </submittedName>
</protein>
<organism evidence="6 7">
    <name type="scientific">Spiroplasma taiwanense CT-1</name>
    <dbReference type="NCBI Taxonomy" id="1276220"/>
    <lineage>
        <taxon>Bacteria</taxon>
        <taxon>Bacillati</taxon>
        <taxon>Mycoplasmatota</taxon>
        <taxon>Mollicutes</taxon>
        <taxon>Entomoplasmatales</taxon>
        <taxon>Spiroplasmataceae</taxon>
        <taxon>Spiroplasma</taxon>
    </lineage>
</organism>
<dbReference type="RefSeq" id="WP_020833949.1">
    <property type="nucleotide sequence ID" value="NC_021846.1"/>
</dbReference>
<dbReference type="InterPro" id="IPR003593">
    <property type="entry name" value="AAA+_ATPase"/>
</dbReference>
<dbReference type="Gene3D" id="3.40.50.300">
    <property type="entry name" value="P-loop containing nucleotide triphosphate hydrolases"/>
    <property type="match status" value="1"/>
</dbReference>
<evidence type="ECO:0000256" key="2">
    <source>
        <dbReference type="ARBA" id="ARBA00022448"/>
    </source>
</evidence>
<keyword evidence="2" id="KW-0813">Transport</keyword>
<evidence type="ECO:0000313" key="6">
    <source>
        <dbReference type="EMBL" id="AGR40810.1"/>
    </source>
</evidence>
<dbReference type="PANTHER" id="PTHR42711">
    <property type="entry name" value="ABC TRANSPORTER ATP-BINDING PROTEIN"/>
    <property type="match status" value="1"/>
</dbReference>
<evidence type="ECO:0000313" key="7">
    <source>
        <dbReference type="Proteomes" id="UP000014984"/>
    </source>
</evidence>
<dbReference type="Pfam" id="PF00005">
    <property type="entry name" value="ABC_tran"/>
    <property type="match status" value="1"/>
</dbReference>
<reference evidence="6 7" key="1">
    <citation type="journal article" date="2013" name="Genome Biol. Evol.">
        <title>Comparison of metabolic capacities and inference of gene content evolution in mosquito-associated Spiroplasma diminutum and S. taiwanense.</title>
        <authorList>
            <person name="Lo W.S."/>
            <person name="Ku C."/>
            <person name="Chen L.L."/>
            <person name="Chang T.H."/>
            <person name="Kuo C.H."/>
        </authorList>
    </citation>
    <scope>NUCLEOTIDE SEQUENCE [LARGE SCALE GENOMIC DNA]</scope>
    <source>
        <strain evidence="6">CT-1</strain>
    </source>
</reference>
<dbReference type="STRING" id="1276220.STAIW_v1c01240"/>
<dbReference type="PATRIC" id="fig|1276220.3.peg.125"/>
<dbReference type="PROSITE" id="PS00211">
    <property type="entry name" value="ABC_TRANSPORTER_1"/>
    <property type="match status" value="1"/>
</dbReference>
<dbReference type="eggNOG" id="COG1131">
    <property type="taxonomic scope" value="Bacteria"/>
</dbReference>
<dbReference type="OrthoDB" id="9779029at2"/>
<dbReference type="InterPro" id="IPR027417">
    <property type="entry name" value="P-loop_NTPase"/>
</dbReference>
<dbReference type="KEGG" id="stai:STAIW_v1c01240"/>
<evidence type="ECO:0000256" key="4">
    <source>
        <dbReference type="ARBA" id="ARBA00022840"/>
    </source>
</evidence>
<dbReference type="InterPro" id="IPR003439">
    <property type="entry name" value="ABC_transporter-like_ATP-bd"/>
</dbReference>
<dbReference type="InterPro" id="IPR017871">
    <property type="entry name" value="ABC_transporter-like_CS"/>
</dbReference>
<dbReference type="EMBL" id="CP005074">
    <property type="protein sequence ID" value="AGR40810.1"/>
    <property type="molecule type" value="Genomic_DNA"/>
</dbReference>
<evidence type="ECO:0000256" key="1">
    <source>
        <dbReference type="ARBA" id="ARBA00005417"/>
    </source>
</evidence>
<keyword evidence="4 6" id="KW-0067">ATP-binding</keyword>
<proteinExistence type="inferred from homology"/>
<dbReference type="HOGENOM" id="CLU_000604_1_2_14"/>
<dbReference type="GO" id="GO:0005524">
    <property type="term" value="F:ATP binding"/>
    <property type="evidence" value="ECO:0007669"/>
    <property type="project" value="UniProtKB-KW"/>
</dbReference>
<dbReference type="CDD" id="cd03230">
    <property type="entry name" value="ABC_DR_subfamily_A"/>
    <property type="match status" value="1"/>
</dbReference>